<keyword evidence="11" id="KW-0012">Acyltransferase</keyword>
<keyword evidence="5 10" id="KW-0443">Lipid metabolism</keyword>
<evidence type="ECO:0000256" key="4">
    <source>
        <dbReference type="ARBA" id="ARBA00022679"/>
    </source>
</evidence>
<dbReference type="Gene3D" id="3.40.718.10">
    <property type="entry name" value="Isopropylmalate Dehydrogenase"/>
    <property type="match status" value="1"/>
</dbReference>
<keyword evidence="3 10" id="KW-0444">Lipid biosynthesis</keyword>
<dbReference type="InterPro" id="IPR012281">
    <property type="entry name" value="Phospholipid_synth_PlsX-like"/>
</dbReference>
<comment type="subcellular location">
    <subcellularLocation>
        <location evidence="10">Cytoplasm</location>
    </subcellularLocation>
    <text evidence="10">Associated with the membrane possibly through PlsY.</text>
</comment>
<evidence type="ECO:0000256" key="1">
    <source>
        <dbReference type="ARBA" id="ARBA00001232"/>
    </source>
</evidence>
<evidence type="ECO:0000256" key="8">
    <source>
        <dbReference type="ARBA" id="ARBA00024069"/>
    </source>
</evidence>
<dbReference type="GO" id="GO:0005737">
    <property type="term" value="C:cytoplasm"/>
    <property type="evidence" value="ECO:0007669"/>
    <property type="project" value="UniProtKB-SubCell"/>
</dbReference>
<keyword evidence="4 10" id="KW-0808">Transferase</keyword>
<dbReference type="UniPathway" id="UPA00085"/>
<dbReference type="InterPro" id="IPR003664">
    <property type="entry name" value="FA_synthesis"/>
</dbReference>
<evidence type="ECO:0000256" key="3">
    <source>
        <dbReference type="ARBA" id="ARBA00022516"/>
    </source>
</evidence>
<proteinExistence type="inferred from homology"/>
<comment type="function">
    <text evidence="10">Catalyzes the reversible formation of acyl-phosphate (acyl-PO(4)) from acyl-[acyl-carrier-protein] (acyl-ACP). This enzyme utilizes acyl-ACP as fatty acyl donor, but not acyl-CoA.</text>
</comment>
<organism evidence="11">
    <name type="scientific">Uncultured Desulfatiglans sp</name>
    <dbReference type="NCBI Taxonomy" id="1748965"/>
    <lineage>
        <taxon>Bacteria</taxon>
        <taxon>Pseudomonadati</taxon>
        <taxon>Thermodesulfobacteriota</taxon>
        <taxon>Desulfobacteria</taxon>
        <taxon>Desulfatiglandales</taxon>
        <taxon>Desulfatiglandaceae</taxon>
        <taxon>Desulfatiglans</taxon>
        <taxon>environmental samples</taxon>
    </lineage>
</organism>
<keyword evidence="7 10" id="KW-1208">Phospholipid metabolism</keyword>
<dbReference type="PANTHER" id="PTHR30100:SF1">
    <property type="entry name" value="PHOSPHATE ACYLTRANSFERASE"/>
    <property type="match status" value="1"/>
</dbReference>
<evidence type="ECO:0000256" key="9">
    <source>
        <dbReference type="ARBA" id="ARBA00046608"/>
    </source>
</evidence>
<dbReference type="EMBL" id="UPXX01000030">
    <property type="protein sequence ID" value="VBB45981.1"/>
    <property type="molecule type" value="Genomic_DNA"/>
</dbReference>
<sequence>MIVAVDAMGGDFAPDAVVEGAVAAAKERGIEVLLVGREPEIRRSLRSQRGESRVSVHHCEDVVEMGESPLKAVRGKKSASIRVAFELVKAGKAQAVVSAGNSGATLAAGLLTLGKLEGVDRPGIATLLPSPSGPVVLIDAGANVDCRPSHLLQFGLMAHAFSATCFGVHRPRTALLNIGEEVSKGNEQVRAAWDLFRRSPLHFIGNVEGRDILSGAADVIVCDGFVGNVVLKLIEGLSDQMEELMRDELRRSAAGRLLLLAGGRALARARRVLDYAEYGGAPLLGIQGVGMVCHGGSPPRAIKNAVILAARYAENRVLDKMAEQLVSVSSLNHGDEKQLVS</sequence>
<reference evidence="11" key="1">
    <citation type="submission" date="2018-07" db="EMBL/GenBank/DDBJ databases">
        <authorList>
            <consortium name="Genoscope - CEA"/>
            <person name="William W."/>
        </authorList>
    </citation>
    <scope>NUCLEOTIDE SEQUENCE</scope>
    <source>
        <strain evidence="11">IK1</strain>
    </source>
</reference>
<dbReference type="AlphaFoldDB" id="A0A653AD44"/>
<comment type="catalytic activity">
    <reaction evidence="1 10">
        <text>a fatty acyl-[ACP] + phosphate = an acyl phosphate + holo-[ACP]</text>
        <dbReference type="Rhea" id="RHEA:42292"/>
        <dbReference type="Rhea" id="RHEA-COMP:9685"/>
        <dbReference type="Rhea" id="RHEA-COMP:14125"/>
        <dbReference type="ChEBI" id="CHEBI:43474"/>
        <dbReference type="ChEBI" id="CHEBI:59918"/>
        <dbReference type="ChEBI" id="CHEBI:64479"/>
        <dbReference type="ChEBI" id="CHEBI:138651"/>
        <dbReference type="EC" id="2.3.1.274"/>
    </reaction>
</comment>
<dbReference type="PIRSF" id="PIRSF002465">
    <property type="entry name" value="Phsphlp_syn_PlsX"/>
    <property type="match status" value="1"/>
</dbReference>
<evidence type="ECO:0000256" key="7">
    <source>
        <dbReference type="ARBA" id="ARBA00023264"/>
    </source>
</evidence>
<protein>
    <recommendedName>
        <fullName evidence="8 10">Phosphate acyltransferase</fullName>
        <ecNumber evidence="8 10">2.3.1.274</ecNumber>
    </recommendedName>
    <alternativeName>
        <fullName evidence="10">Acyl-ACP phosphotransacylase</fullName>
    </alternativeName>
    <alternativeName>
        <fullName evidence="10">Acyl-[acyl-carrier-protein]--phosphate acyltransferase</fullName>
    </alternativeName>
    <alternativeName>
        <fullName evidence="10">Phosphate-acyl-ACP acyltransferase</fullName>
    </alternativeName>
</protein>
<comment type="subunit">
    <text evidence="9 10">Homodimer. Probably interacts with PlsY.</text>
</comment>
<dbReference type="HAMAP" id="MF_00019">
    <property type="entry name" value="PlsX"/>
    <property type="match status" value="1"/>
</dbReference>
<evidence type="ECO:0000256" key="6">
    <source>
        <dbReference type="ARBA" id="ARBA00023209"/>
    </source>
</evidence>
<dbReference type="EC" id="2.3.1.274" evidence="8 10"/>
<evidence type="ECO:0000256" key="2">
    <source>
        <dbReference type="ARBA" id="ARBA00022490"/>
    </source>
</evidence>
<evidence type="ECO:0000256" key="10">
    <source>
        <dbReference type="HAMAP-Rule" id="MF_00019"/>
    </source>
</evidence>
<dbReference type="SUPFAM" id="SSF53659">
    <property type="entry name" value="Isocitrate/Isopropylmalate dehydrogenase-like"/>
    <property type="match status" value="1"/>
</dbReference>
<comment type="similarity">
    <text evidence="10">Belongs to the PlsX family.</text>
</comment>
<comment type="pathway">
    <text evidence="10">Lipid metabolism; phospholipid metabolism.</text>
</comment>
<dbReference type="NCBIfam" id="TIGR00182">
    <property type="entry name" value="plsX"/>
    <property type="match status" value="1"/>
</dbReference>
<keyword evidence="6 10" id="KW-0594">Phospholipid biosynthesis</keyword>
<evidence type="ECO:0000313" key="11">
    <source>
        <dbReference type="EMBL" id="VBB45981.1"/>
    </source>
</evidence>
<keyword evidence="2 10" id="KW-0963">Cytoplasm</keyword>
<dbReference type="GO" id="GO:0006633">
    <property type="term" value="P:fatty acid biosynthetic process"/>
    <property type="evidence" value="ECO:0007669"/>
    <property type="project" value="UniProtKB-UniRule"/>
</dbReference>
<dbReference type="GO" id="GO:0043811">
    <property type="term" value="F:phosphate:acyl-[acyl carrier protein] acyltransferase activity"/>
    <property type="evidence" value="ECO:0007669"/>
    <property type="project" value="UniProtKB-UniRule"/>
</dbReference>
<dbReference type="PANTHER" id="PTHR30100">
    <property type="entry name" value="FATTY ACID/PHOSPHOLIPID SYNTHESIS PROTEIN PLSX"/>
    <property type="match status" value="1"/>
</dbReference>
<gene>
    <name evidence="10 11" type="primary">plsX</name>
    <name evidence="11" type="ORF">TRIP_B360074</name>
</gene>
<accession>A0A653AD44</accession>
<evidence type="ECO:0000256" key="5">
    <source>
        <dbReference type="ARBA" id="ARBA00023098"/>
    </source>
</evidence>
<dbReference type="GO" id="GO:0008654">
    <property type="term" value="P:phospholipid biosynthetic process"/>
    <property type="evidence" value="ECO:0007669"/>
    <property type="project" value="UniProtKB-KW"/>
</dbReference>
<dbReference type="Pfam" id="PF02504">
    <property type="entry name" value="FA_synthesis"/>
    <property type="match status" value="1"/>
</dbReference>
<name>A0A653AD44_UNCDX</name>